<accession>A0A7C1E3B0</accession>
<name>A0A7C1E3B0_9CREN</name>
<dbReference type="AlphaFoldDB" id="A0A7C1E3B0"/>
<protein>
    <submittedName>
        <fullName evidence="4">CBS domain-containing protein</fullName>
    </submittedName>
</protein>
<feature type="domain" description="CBS" evidence="3">
    <location>
        <begin position="147"/>
        <end position="204"/>
    </location>
</feature>
<evidence type="ECO:0000313" key="4">
    <source>
        <dbReference type="EMBL" id="HDS11100.1"/>
    </source>
</evidence>
<evidence type="ECO:0000259" key="3">
    <source>
        <dbReference type="PROSITE" id="PS51371"/>
    </source>
</evidence>
<organism evidence="4">
    <name type="scientific">Fervidicoccus fontis</name>
    <dbReference type="NCBI Taxonomy" id="683846"/>
    <lineage>
        <taxon>Archaea</taxon>
        <taxon>Thermoproteota</taxon>
        <taxon>Thermoprotei</taxon>
        <taxon>Fervidicoccales</taxon>
        <taxon>Fervidicoccaceae</taxon>
        <taxon>Fervidicoccus</taxon>
    </lineage>
</organism>
<feature type="domain" description="CBS" evidence="3">
    <location>
        <begin position="8"/>
        <end position="66"/>
    </location>
</feature>
<reference evidence="4" key="1">
    <citation type="journal article" date="2020" name="mSystems">
        <title>Genome- and Community-Level Interaction Insights into Carbon Utilization and Element Cycling Functions of Hydrothermarchaeota in Hydrothermal Sediment.</title>
        <authorList>
            <person name="Zhou Z."/>
            <person name="Liu Y."/>
            <person name="Xu W."/>
            <person name="Pan J."/>
            <person name="Luo Z.H."/>
            <person name="Li M."/>
        </authorList>
    </citation>
    <scope>NUCLEOTIDE SEQUENCE [LARGE SCALE GENOMIC DNA]</scope>
    <source>
        <strain evidence="4">SpSt-123</strain>
    </source>
</reference>
<proteinExistence type="predicted"/>
<sequence length="276" mass="30923">MPPAIYYADKKPVLIDKNASLLTATRYLLNNNRYHAVLVEDGNKLAGVLSIRDVAKALFIIGEEAVELIEAGYLAKTLENPAYFYATKDVIYITENENFENALEIMVKNNIGSLPIVNSERTVIGVLEEKQVIKAMPIYTKKPMCEYASWELILIEEEDEILEAIGLMVTNNIRRVVITSEDGEPIGMTTLNILIDYLTSPSSLDKLLKGDESPLSKPVKKVMLKPWITDCSYSLREIASLLTFDPLGAVLVKDNDKYGIITERDLLRALRDSFSS</sequence>
<evidence type="ECO:0000256" key="2">
    <source>
        <dbReference type="PROSITE-ProRule" id="PRU00703"/>
    </source>
</evidence>
<feature type="domain" description="CBS" evidence="3">
    <location>
        <begin position="86"/>
        <end position="144"/>
    </location>
</feature>
<dbReference type="PROSITE" id="PS51371">
    <property type="entry name" value="CBS"/>
    <property type="match status" value="3"/>
</dbReference>
<dbReference type="SMART" id="SM00116">
    <property type="entry name" value="CBS"/>
    <property type="match status" value="4"/>
</dbReference>
<dbReference type="PANTHER" id="PTHR43080">
    <property type="entry name" value="CBS DOMAIN-CONTAINING PROTEIN CBSX3, MITOCHONDRIAL"/>
    <property type="match status" value="1"/>
</dbReference>
<dbReference type="Pfam" id="PF00571">
    <property type="entry name" value="CBS"/>
    <property type="match status" value="4"/>
</dbReference>
<keyword evidence="1 2" id="KW-0129">CBS domain</keyword>
<dbReference type="SUPFAM" id="SSF54631">
    <property type="entry name" value="CBS-domain pair"/>
    <property type="match status" value="2"/>
</dbReference>
<evidence type="ECO:0000256" key="1">
    <source>
        <dbReference type="ARBA" id="ARBA00023122"/>
    </source>
</evidence>
<dbReference type="Gene3D" id="3.10.580.10">
    <property type="entry name" value="CBS-domain"/>
    <property type="match status" value="2"/>
</dbReference>
<dbReference type="CDD" id="cd02205">
    <property type="entry name" value="CBS_pair_SF"/>
    <property type="match status" value="1"/>
</dbReference>
<dbReference type="EMBL" id="DSDY01000171">
    <property type="protein sequence ID" value="HDS11100.1"/>
    <property type="molecule type" value="Genomic_DNA"/>
</dbReference>
<dbReference type="InterPro" id="IPR000644">
    <property type="entry name" value="CBS_dom"/>
</dbReference>
<dbReference type="InterPro" id="IPR046342">
    <property type="entry name" value="CBS_dom_sf"/>
</dbReference>
<dbReference type="PANTHER" id="PTHR43080:SF2">
    <property type="entry name" value="CBS DOMAIN-CONTAINING PROTEIN"/>
    <property type="match status" value="1"/>
</dbReference>
<dbReference type="InterPro" id="IPR051257">
    <property type="entry name" value="Diverse_CBS-Domain"/>
</dbReference>
<gene>
    <name evidence="4" type="ORF">ENO04_05775</name>
</gene>
<comment type="caution">
    <text evidence="4">The sequence shown here is derived from an EMBL/GenBank/DDBJ whole genome shotgun (WGS) entry which is preliminary data.</text>
</comment>